<keyword evidence="6 7" id="KW-0067">ATP-binding</keyword>
<feature type="region of interest" description="Disordered" evidence="9">
    <location>
        <begin position="2099"/>
        <end position="2130"/>
    </location>
</feature>
<dbReference type="GO" id="GO:0005524">
    <property type="term" value="F:ATP binding"/>
    <property type="evidence" value="ECO:0007669"/>
    <property type="project" value="UniProtKB-UniRule"/>
</dbReference>
<dbReference type="VEuPathDB" id="VectorBase:ADIR000376"/>
<feature type="compositionally biased region" description="Gly residues" evidence="9">
    <location>
        <begin position="1644"/>
        <end position="1661"/>
    </location>
</feature>
<accession>A0A182MYC1</accession>
<feature type="compositionally biased region" description="Gly residues" evidence="9">
    <location>
        <begin position="2105"/>
        <end position="2117"/>
    </location>
</feature>
<dbReference type="FunFam" id="3.30.200.20:FF:000353">
    <property type="entry name" value="Sterile20-like kinase, isoform B"/>
    <property type="match status" value="1"/>
</dbReference>
<evidence type="ECO:0000256" key="9">
    <source>
        <dbReference type="SAM" id="MobiDB-lite"/>
    </source>
</evidence>
<name>A0A182MYC1_9DIPT</name>
<feature type="compositionally biased region" description="Pro residues" evidence="9">
    <location>
        <begin position="2061"/>
        <end position="2070"/>
    </location>
</feature>
<feature type="coiled-coil region" evidence="8">
    <location>
        <begin position="1240"/>
        <end position="1326"/>
    </location>
</feature>
<evidence type="ECO:0000256" key="4">
    <source>
        <dbReference type="ARBA" id="ARBA00022741"/>
    </source>
</evidence>
<dbReference type="SUPFAM" id="SSF56112">
    <property type="entry name" value="Protein kinase-like (PK-like)"/>
    <property type="match status" value="1"/>
</dbReference>
<proteinExistence type="predicted"/>
<feature type="region of interest" description="Disordered" evidence="9">
    <location>
        <begin position="877"/>
        <end position="975"/>
    </location>
</feature>
<dbReference type="FunFam" id="1.10.510.10:FF:001091">
    <property type="entry name" value="STE family protein kinase"/>
    <property type="match status" value="1"/>
</dbReference>
<dbReference type="PANTHER" id="PTHR46538">
    <property type="entry name" value="PROTEIN KINASE DOMAIN-CONTAINING PROTEIN"/>
    <property type="match status" value="1"/>
</dbReference>
<feature type="compositionally biased region" description="Basic and acidic residues" evidence="9">
    <location>
        <begin position="554"/>
        <end position="564"/>
    </location>
</feature>
<reference evidence="11" key="2">
    <citation type="submission" date="2020-05" db="UniProtKB">
        <authorList>
            <consortium name="EnsemblMetazoa"/>
        </authorList>
    </citation>
    <scope>IDENTIFICATION</scope>
    <source>
        <strain evidence="11">WRAIR2</strain>
    </source>
</reference>
<feature type="region of interest" description="Disordered" evidence="9">
    <location>
        <begin position="720"/>
        <end position="758"/>
    </location>
</feature>
<protein>
    <recommendedName>
        <fullName evidence="10">Protein kinase domain-containing protein</fullName>
    </recommendedName>
</protein>
<evidence type="ECO:0000256" key="3">
    <source>
        <dbReference type="ARBA" id="ARBA00022679"/>
    </source>
</evidence>
<feature type="compositionally biased region" description="Low complexity" evidence="9">
    <location>
        <begin position="445"/>
        <end position="457"/>
    </location>
</feature>
<keyword evidence="1" id="KW-0723">Serine/threonine-protein kinase</keyword>
<feature type="compositionally biased region" description="Low complexity" evidence="9">
    <location>
        <begin position="500"/>
        <end position="510"/>
    </location>
</feature>
<dbReference type="PANTHER" id="PTHR46538:SF3">
    <property type="entry name" value="PROTEIN KINASE DOMAIN-CONTAINING PROTEIN"/>
    <property type="match status" value="1"/>
</dbReference>
<dbReference type="PROSITE" id="PS50011">
    <property type="entry name" value="PROTEIN_KINASE_DOM"/>
    <property type="match status" value="1"/>
</dbReference>
<evidence type="ECO:0000256" key="5">
    <source>
        <dbReference type="ARBA" id="ARBA00022777"/>
    </source>
</evidence>
<feature type="compositionally biased region" description="Pro residues" evidence="9">
    <location>
        <begin position="542"/>
        <end position="552"/>
    </location>
</feature>
<feature type="region of interest" description="Disordered" evidence="9">
    <location>
        <begin position="1837"/>
        <end position="1866"/>
    </location>
</feature>
<keyword evidence="2" id="KW-0597">Phosphoprotein</keyword>
<evidence type="ECO:0000256" key="8">
    <source>
        <dbReference type="SAM" id="Coils"/>
    </source>
</evidence>
<keyword evidence="5" id="KW-0418">Kinase</keyword>
<feature type="compositionally biased region" description="Pro residues" evidence="9">
    <location>
        <begin position="434"/>
        <end position="444"/>
    </location>
</feature>
<dbReference type="InterPro" id="IPR017441">
    <property type="entry name" value="Protein_kinase_ATP_BS"/>
</dbReference>
<feature type="compositionally biased region" description="Low complexity" evidence="9">
    <location>
        <begin position="470"/>
        <end position="479"/>
    </location>
</feature>
<organism evidence="11 12">
    <name type="scientific">Anopheles dirus</name>
    <dbReference type="NCBI Taxonomy" id="7168"/>
    <lineage>
        <taxon>Eukaryota</taxon>
        <taxon>Metazoa</taxon>
        <taxon>Ecdysozoa</taxon>
        <taxon>Arthropoda</taxon>
        <taxon>Hexapoda</taxon>
        <taxon>Insecta</taxon>
        <taxon>Pterygota</taxon>
        <taxon>Neoptera</taxon>
        <taxon>Endopterygota</taxon>
        <taxon>Diptera</taxon>
        <taxon>Nematocera</taxon>
        <taxon>Culicoidea</taxon>
        <taxon>Culicidae</taxon>
        <taxon>Anophelinae</taxon>
        <taxon>Anopheles</taxon>
    </lineage>
</organism>
<dbReference type="Proteomes" id="UP000075884">
    <property type="component" value="Unassembled WGS sequence"/>
</dbReference>
<dbReference type="Gene3D" id="3.30.200.20">
    <property type="entry name" value="Phosphorylase Kinase, domain 1"/>
    <property type="match status" value="1"/>
</dbReference>
<dbReference type="EnsemblMetazoa" id="ADIR000376-RA">
    <property type="protein sequence ID" value="ADIR000376-PA"/>
    <property type="gene ID" value="ADIR000376"/>
</dbReference>
<evidence type="ECO:0000313" key="12">
    <source>
        <dbReference type="Proteomes" id="UP000075884"/>
    </source>
</evidence>
<feature type="region of interest" description="Disordered" evidence="9">
    <location>
        <begin position="320"/>
        <end position="648"/>
    </location>
</feature>
<dbReference type="PROSITE" id="PS00107">
    <property type="entry name" value="PROTEIN_KINASE_ATP"/>
    <property type="match status" value="1"/>
</dbReference>
<feature type="region of interest" description="Disordered" evidence="9">
    <location>
        <begin position="792"/>
        <end position="811"/>
    </location>
</feature>
<dbReference type="GO" id="GO:0004674">
    <property type="term" value="F:protein serine/threonine kinase activity"/>
    <property type="evidence" value="ECO:0007669"/>
    <property type="project" value="UniProtKB-KW"/>
</dbReference>
<feature type="coiled-coil region" evidence="8">
    <location>
        <begin position="1515"/>
        <end position="1564"/>
    </location>
</feature>
<reference evidence="12" key="1">
    <citation type="submission" date="2013-03" db="EMBL/GenBank/DDBJ databases">
        <title>The Genome Sequence of Anopheles dirus WRAIR2.</title>
        <authorList>
            <consortium name="The Broad Institute Genomics Platform"/>
            <person name="Neafsey D.E."/>
            <person name="Walton C."/>
            <person name="Walker B."/>
            <person name="Young S.K."/>
            <person name="Zeng Q."/>
            <person name="Gargeya S."/>
            <person name="Fitzgerald M."/>
            <person name="Haas B."/>
            <person name="Abouelleil A."/>
            <person name="Allen A.W."/>
            <person name="Alvarado L."/>
            <person name="Arachchi H.M."/>
            <person name="Berlin A.M."/>
            <person name="Chapman S.B."/>
            <person name="Gainer-Dewar J."/>
            <person name="Goldberg J."/>
            <person name="Griggs A."/>
            <person name="Gujja S."/>
            <person name="Hansen M."/>
            <person name="Howarth C."/>
            <person name="Imamovic A."/>
            <person name="Ireland A."/>
            <person name="Larimer J."/>
            <person name="McCowan C."/>
            <person name="Murphy C."/>
            <person name="Pearson M."/>
            <person name="Poon T.W."/>
            <person name="Priest M."/>
            <person name="Roberts A."/>
            <person name="Saif S."/>
            <person name="Shea T."/>
            <person name="Sisk P."/>
            <person name="Sykes S."/>
            <person name="Wortman J."/>
            <person name="Nusbaum C."/>
            <person name="Birren B."/>
        </authorList>
    </citation>
    <scope>NUCLEOTIDE SEQUENCE [LARGE SCALE GENOMIC DNA]</scope>
    <source>
        <strain evidence="12">WRAIR2</strain>
    </source>
</reference>
<evidence type="ECO:0000259" key="10">
    <source>
        <dbReference type="PROSITE" id="PS50011"/>
    </source>
</evidence>
<feature type="compositionally biased region" description="Low complexity" evidence="9">
    <location>
        <begin position="721"/>
        <end position="758"/>
    </location>
</feature>
<dbReference type="InterPro" id="IPR008271">
    <property type="entry name" value="Ser/Thr_kinase_AS"/>
</dbReference>
<feature type="compositionally biased region" description="Polar residues" evidence="9">
    <location>
        <begin position="903"/>
        <end position="914"/>
    </location>
</feature>
<evidence type="ECO:0000256" key="6">
    <source>
        <dbReference type="ARBA" id="ARBA00022840"/>
    </source>
</evidence>
<feature type="region of interest" description="Disordered" evidence="9">
    <location>
        <begin position="995"/>
        <end position="1117"/>
    </location>
</feature>
<dbReference type="Pfam" id="PF00069">
    <property type="entry name" value="Pkinase"/>
    <property type="match status" value="1"/>
</dbReference>
<evidence type="ECO:0000256" key="2">
    <source>
        <dbReference type="ARBA" id="ARBA00022553"/>
    </source>
</evidence>
<keyword evidence="12" id="KW-1185">Reference proteome</keyword>
<dbReference type="InterPro" id="IPR051585">
    <property type="entry name" value="STE20_Ser/Thr_Kinases"/>
</dbReference>
<feature type="compositionally biased region" description="Low complexity" evidence="9">
    <location>
        <begin position="385"/>
        <end position="407"/>
    </location>
</feature>
<evidence type="ECO:0000313" key="11">
    <source>
        <dbReference type="EnsemblMetazoa" id="ADIR000376-PA"/>
    </source>
</evidence>
<feature type="compositionally biased region" description="Low complexity" evidence="9">
    <location>
        <begin position="421"/>
        <end position="433"/>
    </location>
</feature>
<dbReference type="InterPro" id="IPR011009">
    <property type="entry name" value="Kinase-like_dom_sf"/>
</dbReference>
<dbReference type="CDD" id="cd06611">
    <property type="entry name" value="STKc_SLK_like"/>
    <property type="match status" value="1"/>
</dbReference>
<evidence type="ECO:0000256" key="1">
    <source>
        <dbReference type="ARBA" id="ARBA00022527"/>
    </source>
</evidence>
<evidence type="ECO:0000256" key="7">
    <source>
        <dbReference type="PROSITE-ProRule" id="PRU10141"/>
    </source>
</evidence>
<dbReference type="STRING" id="7168.A0A182MYC1"/>
<dbReference type="InterPro" id="IPR022165">
    <property type="entry name" value="PKK"/>
</dbReference>
<feature type="region of interest" description="Disordered" evidence="9">
    <location>
        <begin position="1699"/>
        <end position="1723"/>
    </location>
</feature>
<feature type="region of interest" description="Disordered" evidence="9">
    <location>
        <begin position="1644"/>
        <end position="1686"/>
    </location>
</feature>
<keyword evidence="4 7" id="KW-0547">Nucleotide-binding</keyword>
<dbReference type="PROSITE" id="PS00108">
    <property type="entry name" value="PROTEIN_KINASE_ST"/>
    <property type="match status" value="1"/>
</dbReference>
<feature type="compositionally biased region" description="Polar residues" evidence="9">
    <location>
        <begin position="1676"/>
        <end position="1686"/>
    </location>
</feature>
<feature type="compositionally biased region" description="Basic and acidic residues" evidence="9">
    <location>
        <begin position="599"/>
        <end position="615"/>
    </location>
</feature>
<dbReference type="InterPro" id="IPR000719">
    <property type="entry name" value="Prot_kinase_dom"/>
</dbReference>
<feature type="compositionally biased region" description="Basic residues" evidence="9">
    <location>
        <begin position="2077"/>
        <end position="2087"/>
    </location>
</feature>
<dbReference type="Gene3D" id="1.10.510.10">
    <property type="entry name" value="Transferase(Phosphotransferase) domain 1"/>
    <property type="match status" value="1"/>
</dbReference>
<feature type="compositionally biased region" description="Low complexity" evidence="9">
    <location>
        <begin position="930"/>
        <end position="956"/>
    </location>
</feature>
<keyword evidence="8" id="KW-0175">Coiled coil</keyword>
<dbReference type="Pfam" id="PF12474">
    <property type="entry name" value="PKK"/>
    <property type="match status" value="2"/>
</dbReference>
<feature type="domain" description="Protein kinase" evidence="10">
    <location>
        <begin position="37"/>
        <end position="295"/>
    </location>
</feature>
<dbReference type="SMART" id="SM00220">
    <property type="entry name" value="S_TKc"/>
    <property type="match status" value="1"/>
</dbReference>
<keyword evidence="3" id="KW-0808">Transferase</keyword>
<feature type="region of interest" description="Disordered" evidence="9">
    <location>
        <begin position="2057"/>
        <end position="2087"/>
    </location>
</feature>
<sequence>MSFLNNLKKVFHLGSGEAKKKRIFNNIRMDTDPADFWDMIGELGDGAFGKVYKAQSKETRQLAAAKMCTLEDEENLSDHMVEIDILSEIKHSNIVGLYEAFSIDDKLWMLIEYCDGGALDSIMVELEKPLTEAQIAYVCKHMCAGLNHLHKNKVIHRDLKAGNVLLTMDGGVKLADFGVSAKNKHTMQKHDTFIGTPYWMAPELVLCETFRDNPYDFKVDIWSLGITLIEFAQMEPPNSEMSPMRVLLKIQKSEPPKLDQPSKWSAHFNDFLARALVKDPQQRPSTDVLMGLPFISGNLDSKPIKDLLLEYKADVVEEELVDEEAEEPRNSALPLDLDDDSSSLQSQETDKHTPTSLSKSSRDSKESTPVPSIEDDPSKSKTSQTVPAVPVPAAATTPETTPTAAAASKDTKPEVKKSTQSTPSPTVPVAVAPSPLPEKAPSPPTTIETSTSSSNISGGAVNVPTPVLPVPKEVLVEDLPLPEPAGGEQRKTAAAGGGSSSSSSSAIKKGPAPPPPQTPTSPTAKLALGGGPFAPSKDVVVPPTPPETPQTPPGEDKASLDRPDATALAGIGGVIPPPPPALMRMGSSGVIEELQAKSPRKEHPAPTPPSDKESPKAISSVPKPTAGEQIVAPPKANNVAIPRDEAGPDEGVKMIATNSTPAAVRHPHHATLMNSSSSSSTTSITINDATCVLTDPSNSLASNVAQVTVVTSHPPVIIDNSIPSGTSSSASSTKSFGSSQQRRSRIISPPAAAASTAAGHDEVIIVSNELNKTHVNESSTDDDFQSLDSLENVSPRHQPMRTPSQSASGRAIARKLDESEVLIVSSGYDERRDSPVRDVDGYGGGDVSNLLNSSGTSGKLLLDTSHVSVVTVGEEEIKVKDSSQHHPQLINNPPHHYHHDSTSDLSNVSCGPSESSDDVKVDIVVGGGRQQQQQQHHLPHQQQRSPSGSSISLPSQTGKGGIINGNRYNGGTEHFNQSREDVSIIVNKRKITDKSRISPDSSVGSLDGGGSVRSASTPIHQNHHGGAASMATGGGHHHQRSGSSGMMVPSAAKHLHDRSDAESIATTTSHDSREHAATELDDEVTLRRKPLPSLDLDDEKIPPSPIGTIASGPPTLVSSATSTTTVKTATAGAPGAAPAGVAAAGGNGAAAGAGVKKANRNFTKEELHLQNLKKKTRKRTRKFEIDGVQVTTTTSKVIYSDEDSNKLYDDHLFRKQELRELKMLQKQEKKQFYDLQGKEAIAKEQQEKKFEQERLQLERTFEADMDVLARQHRQTVEKFEQQQEAELRNTSKKIRAEQERDLKLFRDSLKQEIRLLKQEVDLLPKEKRKDEFRKRKTQMEFEHEEREKSFLSSLSENHELALRRISEIYREKLSATDKGYLQQKQTAMRTREAMLWELEEKHIHDKHQLAKRHVKDICFMQRHQMIIRHEKELDQIKRMITRKEEELLKRQTIERRALPKRIRAERKARDMMFRESLRISMTTDPEVERDKLKKFQEQEKKRYNQEQLRFETKHSKQLEELRATSEGSIRELEQLQNEKRKQLLEHETAKLRECDEALQKELREWKAQLMPRKQAVEKHLNRMVDEFEDRWGPVDRREFDGEFIVPPELRNRTNSLNTLSLRLLNITRSRTFLTLPTMANGGVAGGGGGSGGGGGGVGGGTNRHSIHSSVPDLSRSMPNTPNSGHKLSLASSYDSVLEENEGENQPPTIVAGSRSAGRVGGTGSYQHQSAIKYIHTNDPVMTSNVHVRRKSEDMLSGKSRSTRIPIKSFLFSNTPPSVSSGRNDYTSGATSSYYMDGHSRSTIPASSYYSDSKDRVVSIRVNTNHTINRKPANVFEGMTNRSNIPQPHPASGGTMPRRTSAGWGPSRLGENTFATASDANINRLTTFSSARGGLPLPTANGSNGGLKTAAAPGLKLSPSTPVLLAPNGTLVQIALGVVTHQVVLGHRETLLHAPEPYHGTTDFSRVGVYHLRKVSDAGLNRELTVAVEQFLAPFAVLQVPVALEPLECLRHGNIHPMEPIDGEVLSNGAILARVATLVRLEETFAQQLEEMEQLYGNSLVPMPPQSPPGPHDPHQPPHPHSHAHHHHLLQGAAGFRARYNSISGSGTGTSGGGGGASSIGHSSFRNSSSS</sequence>
<feature type="binding site" evidence="7">
    <location>
        <position position="66"/>
    </location>
    <ligand>
        <name>ATP</name>
        <dbReference type="ChEBI" id="CHEBI:30616"/>
    </ligand>
</feature>